<dbReference type="InterPro" id="IPR021858">
    <property type="entry name" value="Fun_TF"/>
</dbReference>
<gene>
    <name evidence="2" type="ORF">LTR84_006541</name>
</gene>
<evidence type="ECO:0000313" key="3">
    <source>
        <dbReference type="Proteomes" id="UP001358417"/>
    </source>
</evidence>
<dbReference type="GeneID" id="89974713"/>
<keyword evidence="3" id="KW-1185">Reference proteome</keyword>
<organism evidence="2 3">
    <name type="scientific">Exophiala bonariae</name>
    <dbReference type="NCBI Taxonomy" id="1690606"/>
    <lineage>
        <taxon>Eukaryota</taxon>
        <taxon>Fungi</taxon>
        <taxon>Dikarya</taxon>
        <taxon>Ascomycota</taxon>
        <taxon>Pezizomycotina</taxon>
        <taxon>Eurotiomycetes</taxon>
        <taxon>Chaetothyriomycetidae</taxon>
        <taxon>Chaetothyriales</taxon>
        <taxon>Herpotrichiellaceae</taxon>
        <taxon>Exophiala</taxon>
    </lineage>
</organism>
<evidence type="ECO:0008006" key="4">
    <source>
        <dbReference type="Google" id="ProtNLM"/>
    </source>
</evidence>
<accession>A0AAV9N464</accession>
<sequence>MPFLKENYARRAPLPTSMLFEFSAFSSRLLDAISLTPPVIHHFGPVCIWRPRGGNLDREVFKANFLHYMFREPALLEAMFCAALRTLEVCPSDVVLASKESKQHYGNSISLLTQRVSDPSAVFDDAIFWAIATLMLYDLDRRSWESFLVNLDGIRRIISLRGGKSSGQVSSDRSHSFHEWAEKCYADRNETALSAVPFVILTPHDGVRPEKTIARHVSDPLNQLRNYATFCPEGIRSMQLGNMLEPESINSIGRFLAWYNTYTMMSSADRRTGKIAGDRTSLIFELHQLLSRGILGARSRVVCLAMFALTLMVHPIFTGPGFVGTFSGDMTDFSYISTHMLSEDHVIWLALVLAPMHTMFFIQSEDRCKLLHMVAAHQQRSTSWTDVLNKVRRFIAPKNLLVEWESCWHSATQALPRSS</sequence>
<dbReference type="Pfam" id="PF11951">
    <property type="entry name" value="Fungal_trans_2"/>
    <property type="match status" value="1"/>
</dbReference>
<dbReference type="RefSeq" id="XP_064702989.1">
    <property type="nucleotide sequence ID" value="XM_064850102.1"/>
</dbReference>
<dbReference type="AlphaFoldDB" id="A0AAV9N464"/>
<proteinExistence type="predicted"/>
<evidence type="ECO:0000256" key="1">
    <source>
        <dbReference type="SAM" id="Phobius"/>
    </source>
</evidence>
<dbReference type="Proteomes" id="UP001358417">
    <property type="component" value="Unassembled WGS sequence"/>
</dbReference>
<keyword evidence="1" id="KW-0472">Membrane</keyword>
<feature type="transmembrane region" description="Helical" evidence="1">
    <location>
        <begin position="301"/>
        <end position="326"/>
    </location>
</feature>
<comment type="caution">
    <text evidence="2">The sequence shown here is derived from an EMBL/GenBank/DDBJ whole genome shotgun (WGS) entry which is preliminary data.</text>
</comment>
<feature type="transmembrane region" description="Helical" evidence="1">
    <location>
        <begin position="346"/>
        <end position="363"/>
    </location>
</feature>
<keyword evidence="1" id="KW-1133">Transmembrane helix</keyword>
<protein>
    <recommendedName>
        <fullName evidence="4">Transcription factor domain-containing protein</fullName>
    </recommendedName>
</protein>
<keyword evidence="1" id="KW-0812">Transmembrane</keyword>
<name>A0AAV9N464_9EURO</name>
<evidence type="ECO:0000313" key="2">
    <source>
        <dbReference type="EMBL" id="KAK5047445.1"/>
    </source>
</evidence>
<dbReference type="EMBL" id="JAVRRD010000025">
    <property type="protein sequence ID" value="KAK5047445.1"/>
    <property type="molecule type" value="Genomic_DNA"/>
</dbReference>
<reference evidence="2 3" key="1">
    <citation type="submission" date="2023-08" db="EMBL/GenBank/DDBJ databases">
        <title>Black Yeasts Isolated from many extreme environments.</title>
        <authorList>
            <person name="Coleine C."/>
            <person name="Stajich J.E."/>
            <person name="Selbmann L."/>
        </authorList>
    </citation>
    <scope>NUCLEOTIDE SEQUENCE [LARGE SCALE GENOMIC DNA]</scope>
    <source>
        <strain evidence="2 3">CCFEE 5792</strain>
    </source>
</reference>